<comment type="caution">
    <text evidence="1">The sequence shown here is derived from an EMBL/GenBank/DDBJ whole genome shotgun (WGS) entry which is preliminary data.</text>
</comment>
<protein>
    <submittedName>
        <fullName evidence="1">Uncharacterized protein</fullName>
    </submittedName>
</protein>
<dbReference type="EMBL" id="QGKY02002305">
    <property type="protein sequence ID" value="KAF2533294.1"/>
    <property type="molecule type" value="Genomic_DNA"/>
</dbReference>
<sequence length="272" mass="31331">MLSPEDRSKLSPGFPIFKFIDQTSRIRNREKFVLYQKEFVVNVSSRKTAQRDLKHDSRPILRFLNQKPVNRSTVYAWSTRKDKCQVSADKYGSFEDNWKIGKNGISPFLCYDGLRAEESILEDSNQTNQARPLRNHHAYTLSGRCVATKSEPKLGRYEVTELEPKLGRYVATELEPKLGRYVAIVPLGRYVAIVPLGRYVATELKPKLGRCVAIEPFRTSIRHQSMHSRQTFECYLLKTVVSSIHVFRYSNSSIKLRGLETAESSFFIKKNS</sequence>
<evidence type="ECO:0000313" key="1">
    <source>
        <dbReference type="EMBL" id="KAF2533294.1"/>
    </source>
</evidence>
<proteinExistence type="predicted"/>
<name>A0A8S9FJN7_BRACR</name>
<gene>
    <name evidence="1" type="ORF">F2Q70_00030825</name>
</gene>
<reference evidence="1" key="1">
    <citation type="submission" date="2019-12" db="EMBL/GenBank/DDBJ databases">
        <title>Genome sequencing and annotation of Brassica cretica.</title>
        <authorList>
            <person name="Studholme D.J."/>
            <person name="Sarris P.F."/>
        </authorList>
    </citation>
    <scope>NUCLEOTIDE SEQUENCE</scope>
    <source>
        <strain evidence="1">PFS-102/07</strain>
        <tissue evidence="1">Leaf</tissue>
    </source>
</reference>
<organism evidence="1">
    <name type="scientific">Brassica cretica</name>
    <name type="common">Mustard</name>
    <dbReference type="NCBI Taxonomy" id="69181"/>
    <lineage>
        <taxon>Eukaryota</taxon>
        <taxon>Viridiplantae</taxon>
        <taxon>Streptophyta</taxon>
        <taxon>Embryophyta</taxon>
        <taxon>Tracheophyta</taxon>
        <taxon>Spermatophyta</taxon>
        <taxon>Magnoliopsida</taxon>
        <taxon>eudicotyledons</taxon>
        <taxon>Gunneridae</taxon>
        <taxon>Pentapetalae</taxon>
        <taxon>rosids</taxon>
        <taxon>malvids</taxon>
        <taxon>Brassicales</taxon>
        <taxon>Brassicaceae</taxon>
        <taxon>Brassiceae</taxon>
        <taxon>Brassica</taxon>
    </lineage>
</organism>
<accession>A0A8S9FJN7</accession>
<dbReference type="AlphaFoldDB" id="A0A8S9FJN7"/>